<dbReference type="InterPro" id="IPR050426">
    <property type="entry name" value="Glycosyltransferase_28"/>
</dbReference>
<dbReference type="Proteomes" id="UP000009309">
    <property type="component" value="Unassembled WGS sequence"/>
</dbReference>
<dbReference type="EC" id="2.4.1.17" evidence="1"/>
<reference evidence="1 2" key="1">
    <citation type="journal article" date="2012" name="J. Bacteriol.">
        <title>Genome Sequence of the Filamentous Bacterium Fibrisoma limi BUZ 3T.</title>
        <authorList>
            <person name="Filippini M."/>
            <person name="Qi W."/>
            <person name="Jaenicke S."/>
            <person name="Goesmann A."/>
            <person name="Smits T.H."/>
            <person name="Bagheri H.C."/>
        </authorList>
    </citation>
    <scope>NUCLEOTIDE SEQUENCE [LARGE SCALE GENOMIC DNA]</scope>
    <source>
        <strain evidence="2">BUZ 3T</strain>
    </source>
</reference>
<accession>I2GFK0</accession>
<name>I2GFK0_9BACT</name>
<dbReference type="GO" id="GO:0017000">
    <property type="term" value="P:antibiotic biosynthetic process"/>
    <property type="evidence" value="ECO:0007669"/>
    <property type="project" value="UniProtKB-ARBA"/>
</dbReference>
<dbReference type="EMBL" id="CAIT01000005">
    <property type="protein sequence ID" value="CCH52675.1"/>
    <property type="molecule type" value="Genomic_DNA"/>
</dbReference>
<sequence length="442" mass="49641">MNTTPKHKILIATIPADGHFNPLTDVAMYLKEQGHDVRWYTGRNYSDQLADMGIPMYTIQQKVEVTQDNLNEVYPERLKLRGAVARIKFDIRHIFLGLVNTCFEDIRQIQEEFDFDVLLADAGFVAAHLIQEKLKKPAIVFGISPLMETSRDLPPSSLGLTPRPGLAGRLRDSLLRTLITKVIFNDSTKYYNQIIGAHGVAPINEIIFDTLIRRTTLFLQSGVPGFEYPRSDMHPNVRFVGPLLPRKKTSNKPFAYAKLAGQYEKTILISQGTVDNKEPDKLIIPTLEAFKDKPYLLLVATGGMHTAYLKTRYSQSNIIIADFMDYDATLPNTDLFVSSGGYGSVLLGLSYGVPILGAGKHEGKNEIVARIGYFKLGVNLKTERPTPQQIARGAAEIFSNPVYKENVARLQNEFAQYDPNLLTERYIRDAVATFQTNRQLTV</sequence>
<dbReference type="AlphaFoldDB" id="I2GFK0"/>
<dbReference type="GO" id="GO:0015020">
    <property type="term" value="F:glucuronosyltransferase activity"/>
    <property type="evidence" value="ECO:0007669"/>
    <property type="project" value="UniProtKB-EC"/>
</dbReference>
<dbReference type="CDD" id="cd03784">
    <property type="entry name" value="GT1_Gtf-like"/>
    <property type="match status" value="1"/>
</dbReference>
<evidence type="ECO:0000313" key="2">
    <source>
        <dbReference type="Proteomes" id="UP000009309"/>
    </source>
</evidence>
<dbReference type="OrthoDB" id="764352at2"/>
<comment type="caution">
    <text evidence="1">The sequence shown here is derived from an EMBL/GenBank/DDBJ whole genome shotgun (WGS) entry which is preliminary data.</text>
</comment>
<dbReference type="SUPFAM" id="SSF53756">
    <property type="entry name" value="UDP-Glycosyltransferase/glycogen phosphorylase"/>
    <property type="match status" value="1"/>
</dbReference>
<dbReference type="Gene3D" id="3.40.50.2000">
    <property type="entry name" value="Glycogen Phosphorylase B"/>
    <property type="match status" value="2"/>
</dbReference>
<dbReference type="eggNOG" id="COG1819">
    <property type="taxonomic scope" value="Bacteria"/>
</dbReference>
<gene>
    <name evidence="1" type="ORF">BN8_01691</name>
</gene>
<evidence type="ECO:0000313" key="1">
    <source>
        <dbReference type="EMBL" id="CCH52675.1"/>
    </source>
</evidence>
<organism evidence="1 2">
    <name type="scientific">Fibrisoma limi BUZ 3</name>
    <dbReference type="NCBI Taxonomy" id="1185876"/>
    <lineage>
        <taxon>Bacteria</taxon>
        <taxon>Pseudomonadati</taxon>
        <taxon>Bacteroidota</taxon>
        <taxon>Cytophagia</taxon>
        <taxon>Cytophagales</taxon>
        <taxon>Spirosomataceae</taxon>
        <taxon>Fibrisoma</taxon>
    </lineage>
</organism>
<keyword evidence="1" id="KW-0808">Transferase</keyword>
<dbReference type="Pfam" id="PF00201">
    <property type="entry name" value="UDPGT"/>
    <property type="match status" value="1"/>
</dbReference>
<dbReference type="PANTHER" id="PTHR48050:SF13">
    <property type="entry name" value="STEROL 3-BETA-GLUCOSYLTRANSFERASE UGT80A2"/>
    <property type="match status" value="1"/>
</dbReference>
<dbReference type="InterPro" id="IPR002213">
    <property type="entry name" value="UDP_glucos_trans"/>
</dbReference>
<dbReference type="PANTHER" id="PTHR48050">
    <property type="entry name" value="STEROL 3-BETA-GLUCOSYLTRANSFERASE"/>
    <property type="match status" value="1"/>
</dbReference>
<dbReference type="STRING" id="1185876.BN8_01691"/>
<protein>
    <submittedName>
        <fullName evidence="1">Glycosyl transferase family protein</fullName>
        <ecNumber evidence="1">2.4.1.17</ecNumber>
    </submittedName>
</protein>
<keyword evidence="2" id="KW-1185">Reference proteome</keyword>
<keyword evidence="1" id="KW-0328">Glycosyltransferase</keyword>
<proteinExistence type="predicted"/>
<dbReference type="RefSeq" id="WP_009281259.1">
    <property type="nucleotide sequence ID" value="NZ_CAIT01000005.1"/>
</dbReference>